<proteinExistence type="predicted"/>
<reference evidence="1 2" key="1">
    <citation type="journal article" date="2014" name="Mol. Biol. Evol.">
        <title>Massive expansion of Ubiquitination-related gene families within the Chlamydiae.</title>
        <authorList>
            <person name="Domman D."/>
            <person name="Collingro A."/>
            <person name="Lagkouvardos I."/>
            <person name="Gehre L."/>
            <person name="Weinmaier T."/>
            <person name="Rattei T."/>
            <person name="Subtil A."/>
            <person name="Horn M."/>
        </authorList>
    </citation>
    <scope>NUCLEOTIDE SEQUENCE [LARGE SCALE GENOMIC DNA]</scope>
    <source>
        <strain evidence="1 2">OEW1</strain>
    </source>
</reference>
<evidence type="ECO:0008006" key="3">
    <source>
        <dbReference type="Google" id="ProtNLM"/>
    </source>
</evidence>
<comment type="caution">
    <text evidence="1">The sequence shown here is derived from an EMBL/GenBank/DDBJ whole genome shotgun (WGS) entry which is preliminary data.</text>
</comment>
<evidence type="ECO:0000313" key="2">
    <source>
        <dbReference type="Proteomes" id="UP000031307"/>
    </source>
</evidence>
<dbReference type="AlphaFoldDB" id="A0A0C1EP76"/>
<dbReference type="Proteomes" id="UP000031307">
    <property type="component" value="Unassembled WGS sequence"/>
</dbReference>
<protein>
    <recommendedName>
        <fullName evidence="3">Transposase</fullName>
    </recommendedName>
</protein>
<name>A0A0C1EP76_9BACT</name>
<accession>A0A0C1EP76</accession>
<dbReference type="EMBL" id="JSAM01000043">
    <property type="protein sequence ID" value="KIA78079.1"/>
    <property type="molecule type" value="Genomic_DNA"/>
</dbReference>
<evidence type="ECO:0000313" key="1">
    <source>
        <dbReference type="EMBL" id="KIA78079.1"/>
    </source>
</evidence>
<sequence>MGKIFKYLAADADNEYGMIDSTIVRAYQRQCNKKGNAKTKPQERAKEG</sequence>
<gene>
    <name evidence="1" type="ORF">DB43_EY00090</name>
</gene>
<organism evidence="1 2">
    <name type="scientific">Parachlamydia acanthamoebae</name>
    <dbReference type="NCBI Taxonomy" id="83552"/>
    <lineage>
        <taxon>Bacteria</taxon>
        <taxon>Pseudomonadati</taxon>
        <taxon>Chlamydiota</taxon>
        <taxon>Chlamydiia</taxon>
        <taxon>Parachlamydiales</taxon>
        <taxon>Parachlamydiaceae</taxon>
        <taxon>Parachlamydia</taxon>
    </lineage>
</organism>